<sequence length="41" mass="4754">MRRDVTNSQWTAHTQQMNRIEQGLNRLLEAEGLQQTGKNTV</sequence>
<dbReference type="Proteomes" id="UP000296993">
    <property type="component" value="Segment"/>
</dbReference>
<evidence type="ECO:0000313" key="1">
    <source>
        <dbReference type="EMBL" id="QBQ71240.1"/>
    </source>
</evidence>
<accession>A0A482MDW1</accession>
<protein>
    <submittedName>
        <fullName evidence="1">Uncharacterized protein</fullName>
    </submittedName>
</protein>
<reference evidence="1 2" key="1">
    <citation type="submission" date="2019-02" db="EMBL/GenBank/DDBJ databases">
        <authorList>
            <person name="Oosthuizen L."/>
            <person name="Davies C.G."/>
            <person name="Grundy S."/>
            <person name="Palmer E."/>
            <person name="Wojtus J.K."/>
            <person name="Hoskin A.F.M."/>
            <person name="Turnbull J."/>
            <person name="Scott J."/>
            <person name="Sweatman J.A."/>
            <person name="Elliston-Boyes N."/>
            <person name="Freed N.E."/>
            <person name="Hendrickson H.L."/>
            <person name="Aull H.G."/>
            <person name="Garlena R.A."/>
            <person name="Russell D.A."/>
            <person name="Pope W.H."/>
            <person name="Jacobs-Sera D."/>
            <person name="Hatfull G.F."/>
        </authorList>
    </citation>
    <scope>NUCLEOTIDE SEQUENCE [LARGE SCALE GENOMIC DNA]</scope>
</reference>
<proteinExistence type="predicted"/>
<gene>
    <name evidence="1" type="primary">39</name>
    <name evidence="1" type="ORF">SEA_DAEGAL_39</name>
</gene>
<organism evidence="1 2">
    <name type="scientific">Mycobacterium phage Daegal</name>
    <dbReference type="NCBI Taxonomy" id="2517946"/>
    <lineage>
        <taxon>Viruses</taxon>
        <taxon>Duplodnaviria</taxon>
        <taxon>Heunggongvirae</taxon>
        <taxon>Uroviricota</taxon>
        <taxon>Caudoviricetes</taxon>
        <taxon>Gilesvirus</taxon>
        <taxon>Gilesvirus giles</taxon>
    </lineage>
</organism>
<evidence type="ECO:0000313" key="2">
    <source>
        <dbReference type="Proteomes" id="UP000296993"/>
    </source>
</evidence>
<dbReference type="EMBL" id="MK494095">
    <property type="protein sequence ID" value="QBQ71240.1"/>
    <property type="molecule type" value="Genomic_DNA"/>
</dbReference>
<name>A0A482MDW1_9CAUD</name>